<evidence type="ECO:0000256" key="1">
    <source>
        <dbReference type="SAM" id="SignalP"/>
    </source>
</evidence>
<dbReference type="EMBL" id="SHOA02000006">
    <property type="protein sequence ID" value="TDH67023.1"/>
    <property type="molecule type" value="Genomic_DNA"/>
</dbReference>
<sequence>MLQHFFCALCVLALLACLHFVAAAAVANRPLLKMQQNRSLASSVKGVKGLIDVFGSTLPKTAVVGNDLLRIEGDVKNSVKNAVESWSTISSNFLKMTLDEENLKTIEGNVLASKAFRRHILKYLEASQHNELALKVMAGALDTHYGTKMLATHLIEVEYNNNYFSPNIVPHLKNAIFFHWKQTNSVENFRLKLNFNTEKANGVLDHRLWWLFIEFEAPHISADTRTMLHQYQHLQTTELLVKGLLMAEPNPDIATYPQKMLLKVLTDWEDNNPKSLQDAHAFFMSATNDPTSVSFAWLLKYARLKEMPILSGKPMRVLSLIDDIHLEEAFKYAKTANIQKIVGKKMAYVWNLKGLSLFQVKSILDRLTKNQALSDVKVTVLLAFVSYSQQRNAAKKLYTQLQRWFGRKEVLRLFFDDTLGFDMSLKELFRKLEELQVADWEKFILKDIVNDFQLQDAGETIFETSKLLVLLKLAIRKMRENEDEVMASQTLCVLLKENLGAQYDSALLLANANTISSISVLNPAVKEWLHFFQQLDEGKLSEDLASKMSDKYVSLLETLKKLKQEPILHRSF</sequence>
<comment type="caution">
    <text evidence="2">The sequence shown here is derived from an EMBL/GenBank/DDBJ whole genome shotgun (WGS) entry which is preliminary data.</text>
</comment>
<dbReference type="GeneID" id="94351053"/>
<reference evidence="2 3" key="1">
    <citation type="journal article" date="2021" name="Genome Biol.">
        <title>AFLAP: assembly-free linkage analysis pipeline using k-mers from genome sequencing data.</title>
        <authorList>
            <person name="Fletcher K."/>
            <person name="Zhang L."/>
            <person name="Gil J."/>
            <person name="Han R."/>
            <person name="Cavanaugh K."/>
            <person name="Michelmore R."/>
        </authorList>
    </citation>
    <scope>NUCLEOTIDE SEQUENCE [LARGE SCALE GENOMIC DNA]</scope>
    <source>
        <strain evidence="2 3">SF5</strain>
    </source>
</reference>
<organism evidence="2 3">
    <name type="scientific">Bremia lactucae</name>
    <name type="common">Lettuce downy mildew</name>
    <dbReference type="NCBI Taxonomy" id="4779"/>
    <lineage>
        <taxon>Eukaryota</taxon>
        <taxon>Sar</taxon>
        <taxon>Stramenopiles</taxon>
        <taxon>Oomycota</taxon>
        <taxon>Peronosporomycetes</taxon>
        <taxon>Peronosporales</taxon>
        <taxon>Peronosporaceae</taxon>
        <taxon>Bremia</taxon>
    </lineage>
</organism>
<feature type="signal peptide" evidence="1">
    <location>
        <begin position="1"/>
        <end position="23"/>
    </location>
</feature>
<dbReference type="AlphaFoldDB" id="A0A976FHS8"/>
<evidence type="ECO:0000313" key="3">
    <source>
        <dbReference type="Proteomes" id="UP000294530"/>
    </source>
</evidence>
<protein>
    <recommendedName>
        <fullName evidence="4">Secreted RxLR effector</fullName>
    </recommendedName>
</protein>
<proteinExistence type="predicted"/>
<keyword evidence="1" id="KW-0732">Signal</keyword>
<keyword evidence="3" id="KW-1185">Reference proteome</keyword>
<dbReference type="Proteomes" id="UP000294530">
    <property type="component" value="Unassembled WGS sequence"/>
</dbReference>
<feature type="chain" id="PRO_5038030481" description="Secreted RxLR effector" evidence="1">
    <location>
        <begin position="24"/>
        <end position="572"/>
    </location>
</feature>
<dbReference type="RefSeq" id="XP_067816522.1">
    <property type="nucleotide sequence ID" value="XM_067965382.1"/>
</dbReference>
<evidence type="ECO:0008006" key="4">
    <source>
        <dbReference type="Google" id="ProtNLM"/>
    </source>
</evidence>
<accession>A0A976FHS8</accession>
<name>A0A976FHS8_BRELC</name>
<evidence type="ECO:0000313" key="2">
    <source>
        <dbReference type="EMBL" id="TDH67023.1"/>
    </source>
</evidence>
<gene>
    <name evidence="2" type="ORF">CCR75_007321</name>
</gene>
<dbReference type="KEGG" id="blac:94351053"/>